<keyword evidence="4 14" id="KW-0138">CF(0)</keyword>
<evidence type="ECO:0000256" key="7">
    <source>
        <dbReference type="ARBA" id="ARBA00022989"/>
    </source>
</evidence>
<dbReference type="Pfam" id="PF00895">
    <property type="entry name" value="ATP-synt_8"/>
    <property type="match status" value="1"/>
</dbReference>
<evidence type="ECO:0000256" key="4">
    <source>
        <dbReference type="ARBA" id="ARBA00022547"/>
    </source>
</evidence>
<evidence type="ECO:0000256" key="12">
    <source>
        <dbReference type="ARBA" id="ARBA00053067"/>
    </source>
</evidence>
<evidence type="ECO:0000256" key="9">
    <source>
        <dbReference type="ARBA" id="ARBA00023128"/>
    </source>
</evidence>
<evidence type="ECO:0000256" key="6">
    <source>
        <dbReference type="ARBA" id="ARBA00022781"/>
    </source>
</evidence>
<evidence type="ECO:0000256" key="13">
    <source>
        <dbReference type="ARBA" id="ARBA00064647"/>
    </source>
</evidence>
<keyword evidence="10" id="KW-0472">Membrane</keyword>
<keyword evidence="11" id="KW-0066">ATP synthesis</keyword>
<dbReference type="GO" id="GO:0015986">
    <property type="term" value="P:proton motive force-driven ATP synthesis"/>
    <property type="evidence" value="ECO:0007669"/>
    <property type="project" value="InterPro"/>
</dbReference>
<evidence type="ECO:0000256" key="5">
    <source>
        <dbReference type="ARBA" id="ARBA00022692"/>
    </source>
</evidence>
<dbReference type="RefSeq" id="YP_913488.1">
    <property type="nucleotide sequence ID" value="NC_008660.1"/>
</dbReference>
<evidence type="ECO:0000256" key="10">
    <source>
        <dbReference type="ARBA" id="ARBA00023136"/>
    </source>
</evidence>
<dbReference type="GO" id="GO:0031966">
    <property type="term" value="C:mitochondrial membrane"/>
    <property type="evidence" value="ECO:0007669"/>
    <property type="project" value="UniProtKB-SubCell"/>
</dbReference>
<dbReference type="CTD" id="4509"/>
<evidence type="ECO:0000256" key="2">
    <source>
        <dbReference type="ARBA" id="ARBA00008892"/>
    </source>
</evidence>
<dbReference type="EMBL" id="AB239594">
    <property type="protein sequence ID" value="BAF41549.1"/>
    <property type="molecule type" value="Genomic_DNA"/>
</dbReference>
<dbReference type="AlphaFoldDB" id="A0ZR69"/>
<evidence type="ECO:0000256" key="11">
    <source>
        <dbReference type="ARBA" id="ARBA00023310"/>
    </source>
</evidence>
<keyword evidence="3 14" id="KW-0813">Transport</keyword>
<comment type="subcellular location">
    <subcellularLocation>
        <location evidence="1 14">Mitochondrion membrane</location>
        <topology evidence="1 14">Single-pass membrane protein</topology>
    </subcellularLocation>
</comment>
<keyword evidence="8 14" id="KW-0406">Ion transport</keyword>
<accession>A0ZR69</accession>
<dbReference type="GO" id="GO:0015078">
    <property type="term" value="F:proton transmembrane transporter activity"/>
    <property type="evidence" value="ECO:0007669"/>
    <property type="project" value="InterPro"/>
</dbReference>
<comment type="function">
    <text evidence="12">Subunit 8, of the mitochondrial membrane ATP synthase complex (F(1)F(0) ATP synthase or Complex V) that produces ATP from ADP in the presence of a proton gradient across the membrane which is generated by electron transport complexes of the respiratory chain. ATP synthase complex consist of a soluble F(1) head domain - the catalytic core - and a membrane F(1) domain - the membrane proton channel. These two domains are linked by a central stalk rotating inside the F(1) region and a stationary peripheral stalk. During catalysis, ATP synthesis in the catalytic domain of F(1) is coupled via a rotary mechanism of the central stalk subunits to proton translocation. In vivo, can only synthesize ATP although its ATP hydrolase activity can be activated artificially in vitro. Part of the complex F(0) domain.</text>
</comment>
<proteinExistence type="inferred from homology"/>
<evidence type="ECO:0000313" key="15">
    <source>
        <dbReference type="EMBL" id="BAF41549.1"/>
    </source>
</evidence>
<dbReference type="InterPro" id="IPR050635">
    <property type="entry name" value="ATPase_protein_8"/>
</dbReference>
<dbReference type="PANTHER" id="PTHR39937:SF1">
    <property type="entry name" value="ATP SYNTHASE PROTEIN 8"/>
    <property type="match status" value="1"/>
</dbReference>
<evidence type="ECO:0000256" key="14">
    <source>
        <dbReference type="RuleBase" id="RU003661"/>
    </source>
</evidence>
<keyword evidence="6 14" id="KW-0375">Hydrogen ion transport</keyword>
<protein>
    <recommendedName>
        <fullName evidence="14">ATP synthase complex subunit 8</fullName>
    </recommendedName>
</protein>
<comment type="subunit">
    <text evidence="13">Component of the ATP synthase complex composed at least of ATP5F1A/subunit alpha, ATP5F1B/subunit beta, ATP5MC1/subunit c (homooctomer), MT-ATP6/subunit a, MT-ATP8/subunit 8, ATP5ME/subunit e, ATP5MF/subunit f, ATP5MG/subunit g, ATP5MK/subunit k, ATP5MJ/subunit j, ATP5F1C/subunit gamma, ATP5F1D/subunit delta, ATP5F1E/subunit epsilon, ATP5PF/subunit F6, ATP5PB/subunit b, ATP5PD/subunit d, ATP5PO/subunit OSCP. ATP synthase complex consists of a soluble F(1) head domain (subunits alpha(3) and beta(3)) - the catalytic core - and a membrane F(0) domain - the membrane proton channel (subunits c, a, 8, e, f, g, k and j). These two domains are linked by a central stalk (subunits gamma, delta, and epsilon) rotating inside the F1 region and a stationary peripheral stalk (subunits F6, b, d, and OSCP).</text>
</comment>
<evidence type="ECO:0000256" key="3">
    <source>
        <dbReference type="ARBA" id="ARBA00022448"/>
    </source>
</evidence>
<reference evidence="15" key="1">
    <citation type="journal article" date="2006" name="J. Mol. Evol.">
        <title>Mitogenomic evolution and interrelationships of the Cypriniformes (Actinopterygii: Ostariophysi): the first evidence toward resolution of higher-level relationships of the world's largest freshwater fish clade based on 59 whole mitogenome sequences.</title>
        <authorList>
            <person name="Saitoh K."/>
            <person name="Sado T."/>
            <person name="Mayden R.L."/>
            <person name="Hanzawa N."/>
            <person name="Nakamura K."/>
            <person name="Nishida M."/>
            <person name="Miya M."/>
        </authorList>
    </citation>
    <scope>NUCLEOTIDE SEQUENCE</scope>
</reference>
<keyword evidence="5 14" id="KW-0812">Transmembrane</keyword>
<organism evidence="15">
    <name type="scientific">Esomus metallicus</name>
    <name type="common">striped flying barb</name>
    <dbReference type="NCBI Taxonomy" id="353259"/>
    <lineage>
        <taxon>Eukaryota</taxon>
        <taxon>Metazoa</taxon>
        <taxon>Chordata</taxon>
        <taxon>Craniata</taxon>
        <taxon>Vertebrata</taxon>
        <taxon>Euteleostomi</taxon>
        <taxon>Actinopterygii</taxon>
        <taxon>Neopterygii</taxon>
        <taxon>Teleostei</taxon>
        <taxon>Ostariophysi</taxon>
        <taxon>Cypriniformes</taxon>
        <taxon>Danionidae</taxon>
        <taxon>Esominae</taxon>
        <taxon>Esomus</taxon>
    </lineage>
</organism>
<keyword evidence="7" id="KW-1133">Transmembrane helix</keyword>
<dbReference type="GO" id="GO:0045259">
    <property type="term" value="C:proton-transporting ATP synthase complex"/>
    <property type="evidence" value="ECO:0007669"/>
    <property type="project" value="UniProtKB-KW"/>
</dbReference>
<dbReference type="PANTHER" id="PTHR39937">
    <property type="entry name" value="ATP SYNTHASE PROTEIN 8"/>
    <property type="match status" value="1"/>
</dbReference>
<keyword evidence="9 14" id="KW-0496">Mitochondrion</keyword>
<evidence type="ECO:0000256" key="1">
    <source>
        <dbReference type="ARBA" id="ARBA00004304"/>
    </source>
</evidence>
<comment type="similarity">
    <text evidence="2 14">Belongs to the ATPase protein 8 family.</text>
</comment>
<dbReference type="GeneID" id="4575798"/>
<geneLocation type="mitochondrion" evidence="15"/>
<name>A0ZR69_9TELE</name>
<sequence length="55" mass="6484">MPQLCTDPWFMILVTSWLTFLTIVPTKVLSYTQPNEPTPINVDKHITGPWNWPWQ</sequence>
<evidence type="ECO:0000256" key="8">
    <source>
        <dbReference type="ARBA" id="ARBA00023065"/>
    </source>
</evidence>
<gene>
    <name evidence="15" type="primary">ATP8</name>
</gene>
<dbReference type="InterPro" id="IPR001421">
    <property type="entry name" value="ATP8_metazoa"/>
</dbReference>